<feature type="region of interest" description="Disordered" evidence="1">
    <location>
        <begin position="257"/>
        <end position="314"/>
    </location>
</feature>
<protein>
    <submittedName>
        <fullName evidence="2">Collagen alpha-1(II) chain</fullName>
    </submittedName>
</protein>
<dbReference type="EMBL" id="KB101600">
    <property type="protein sequence ID" value="ELK36368.1"/>
    <property type="molecule type" value="Genomic_DNA"/>
</dbReference>
<name>L5MF57_MYODS</name>
<dbReference type="GO" id="GO:0005581">
    <property type="term" value="C:collagen trimer"/>
    <property type="evidence" value="ECO:0007669"/>
    <property type="project" value="UniProtKB-KW"/>
</dbReference>
<proteinExistence type="predicted"/>
<organism evidence="2 3">
    <name type="scientific">Myotis davidii</name>
    <name type="common">David's myotis</name>
    <dbReference type="NCBI Taxonomy" id="225400"/>
    <lineage>
        <taxon>Eukaryota</taxon>
        <taxon>Metazoa</taxon>
        <taxon>Chordata</taxon>
        <taxon>Craniata</taxon>
        <taxon>Vertebrata</taxon>
        <taxon>Euteleostomi</taxon>
        <taxon>Mammalia</taxon>
        <taxon>Eutheria</taxon>
        <taxon>Laurasiatheria</taxon>
        <taxon>Chiroptera</taxon>
        <taxon>Yangochiroptera</taxon>
        <taxon>Vespertilionidae</taxon>
        <taxon>Myotis</taxon>
    </lineage>
</organism>
<evidence type="ECO:0000313" key="2">
    <source>
        <dbReference type="EMBL" id="ELK36368.1"/>
    </source>
</evidence>
<reference evidence="3" key="1">
    <citation type="journal article" date="2013" name="Science">
        <title>Comparative analysis of bat genomes provides insight into the evolution of flight and immunity.</title>
        <authorList>
            <person name="Zhang G."/>
            <person name="Cowled C."/>
            <person name="Shi Z."/>
            <person name="Huang Z."/>
            <person name="Bishop-Lilly K.A."/>
            <person name="Fang X."/>
            <person name="Wynne J.W."/>
            <person name="Xiong Z."/>
            <person name="Baker M.L."/>
            <person name="Zhao W."/>
            <person name="Tachedjian M."/>
            <person name="Zhu Y."/>
            <person name="Zhou P."/>
            <person name="Jiang X."/>
            <person name="Ng J."/>
            <person name="Yang L."/>
            <person name="Wu L."/>
            <person name="Xiao J."/>
            <person name="Feng Y."/>
            <person name="Chen Y."/>
            <person name="Sun X."/>
            <person name="Zhang Y."/>
            <person name="Marsh G.A."/>
            <person name="Crameri G."/>
            <person name="Broder C.C."/>
            <person name="Frey K.G."/>
            <person name="Wang L.F."/>
            <person name="Wang J."/>
        </authorList>
    </citation>
    <scope>NUCLEOTIDE SEQUENCE [LARGE SCALE GENOMIC DNA]</scope>
</reference>
<accession>L5MF57</accession>
<sequence length="417" mass="44046">MAQEETLGSVVPTLIYLHPAWTESGSVSLNHGTSFPFQPAHLHTSEVLHTWNSEVSDHGGMGVGGCLESPVEACSLGRGVEAGSANFLEESAAETLLLRRGVLAKSGLNSEFRASLYLPEVLWGEPTTLGQKTSSFRGRSPLGAFPPSYQRQQEPGEEHSRALGLRSQRRSPGKVSSLVLLTLLVAAVLRCHGQDVRPGLAVISTFLRLQGPAGEQGPRGDRGDKGEKNFAAQMAGGFDEKAGGAQMGVMQGPMVREDTSSLQPKWQKAAVSRARDSGPQGFQGNPGEPGEPGVSVSTNAGPPPGESPRCTPQTPVLSAPLPTLCPGLSHSGGCRGDPDGARGFPGTPGLPGVKGHRVSIVGEGVGRKGLPWGREKHVGACVFLPIRIPQQCDRRFLLSPRVTQAWMVLRAKLVLRV</sequence>
<dbReference type="Proteomes" id="UP000010556">
    <property type="component" value="Unassembled WGS sequence"/>
</dbReference>
<keyword evidence="2" id="KW-0176">Collagen</keyword>
<dbReference type="AlphaFoldDB" id="L5MF57"/>
<gene>
    <name evidence="2" type="ORF">MDA_GLEAN10022497</name>
</gene>
<feature type="region of interest" description="Disordered" evidence="1">
    <location>
        <begin position="129"/>
        <end position="169"/>
    </location>
</feature>
<evidence type="ECO:0000256" key="1">
    <source>
        <dbReference type="SAM" id="MobiDB-lite"/>
    </source>
</evidence>
<evidence type="ECO:0000313" key="3">
    <source>
        <dbReference type="Proteomes" id="UP000010556"/>
    </source>
</evidence>
<keyword evidence="3" id="KW-1185">Reference proteome</keyword>